<reference evidence="2 3" key="1">
    <citation type="submission" date="2019-02" db="EMBL/GenBank/DDBJ databases">
        <title>Deep-cultivation of Planctomycetes and their phenomic and genomic characterization uncovers novel biology.</title>
        <authorList>
            <person name="Wiegand S."/>
            <person name="Jogler M."/>
            <person name="Boedeker C."/>
            <person name="Pinto D."/>
            <person name="Vollmers J."/>
            <person name="Rivas-Marin E."/>
            <person name="Kohn T."/>
            <person name="Peeters S.H."/>
            <person name="Heuer A."/>
            <person name="Rast P."/>
            <person name="Oberbeckmann S."/>
            <person name="Bunk B."/>
            <person name="Jeske O."/>
            <person name="Meyerdierks A."/>
            <person name="Storesund J.E."/>
            <person name="Kallscheuer N."/>
            <person name="Luecker S."/>
            <person name="Lage O.M."/>
            <person name="Pohl T."/>
            <person name="Merkel B.J."/>
            <person name="Hornburger P."/>
            <person name="Mueller R.-W."/>
            <person name="Bruemmer F."/>
            <person name="Labrenz M."/>
            <person name="Spormann A.M."/>
            <person name="Op den Camp H."/>
            <person name="Overmann J."/>
            <person name="Amann R."/>
            <person name="Jetten M.S.M."/>
            <person name="Mascher T."/>
            <person name="Medema M.H."/>
            <person name="Devos D.P."/>
            <person name="Kaster A.-K."/>
            <person name="Ovreas L."/>
            <person name="Rohde M."/>
            <person name="Galperin M.Y."/>
            <person name="Jogler C."/>
        </authorList>
    </citation>
    <scope>NUCLEOTIDE SEQUENCE [LARGE SCALE GENOMIC DNA]</scope>
    <source>
        <strain evidence="2 3">Pan44</strain>
    </source>
</reference>
<name>A0A517S870_9PLAN</name>
<protein>
    <submittedName>
        <fullName evidence="2">PQQ enzyme repeat protein</fullName>
    </submittedName>
</protein>
<dbReference type="RefSeq" id="WP_145026615.1">
    <property type="nucleotide sequence ID" value="NZ_CP036271.1"/>
</dbReference>
<dbReference type="AlphaFoldDB" id="A0A517S870"/>
<feature type="transmembrane region" description="Helical" evidence="1">
    <location>
        <begin position="402"/>
        <end position="419"/>
    </location>
</feature>
<dbReference type="InterPro" id="IPR015943">
    <property type="entry name" value="WD40/YVTN_repeat-like_dom_sf"/>
</dbReference>
<keyword evidence="1" id="KW-0472">Membrane</keyword>
<dbReference type="EMBL" id="CP036271">
    <property type="protein sequence ID" value="QDT52331.1"/>
    <property type="molecule type" value="Genomic_DNA"/>
</dbReference>
<dbReference type="Gene3D" id="2.130.10.10">
    <property type="entry name" value="YVTN repeat-like/Quinoprotein amine dehydrogenase"/>
    <property type="match status" value="1"/>
</dbReference>
<proteinExistence type="predicted"/>
<dbReference type="InterPro" id="IPR011047">
    <property type="entry name" value="Quinoprotein_ADH-like_sf"/>
</dbReference>
<sequence>MRWLFLLAGLWIAAVTTAWWVAVPFEAEYVLPQHVFSPLPINADEALATTFLPKSERSPRSRSIGPCQVLDVRTGKVRRSFLDSDWTILAIDVESREKMAVRRDEEIRIVSTTDGSDFSSITGIPESATFTFGAAGRLFLVRAEKALLAYDAATGELKWSRENVSAASVRIGPNVVAVMKSGANSPQRTGTTLSLGLSHCEILLAETGEPHPKLTGAYANPIIGTSDGSLIAVRMGGLKWAVIDVASGETLWMLPQGYYSLMRFNEDGSELQIPWRTPKDAVGIARWNSRDGADIAPFPKEAANADLKISADGRFACELRQHNWLPKSVSQFFRKRQWWKLGDLTGSVVAPVVYDLEQHTTLGRLPVDTVPSSVQPFGPGFLCHDKNGKGSSYFSSSPGRNWSWLFGWALGPIALVWGGKRLAVRMRKPAVQTAPPD</sequence>
<keyword evidence="1" id="KW-0812">Transmembrane</keyword>
<dbReference type="SUPFAM" id="SSF50998">
    <property type="entry name" value="Quinoprotein alcohol dehydrogenase-like"/>
    <property type="match status" value="1"/>
</dbReference>
<keyword evidence="3" id="KW-1185">Reference proteome</keyword>
<organism evidence="2 3">
    <name type="scientific">Caulifigura coniformis</name>
    <dbReference type="NCBI Taxonomy" id="2527983"/>
    <lineage>
        <taxon>Bacteria</taxon>
        <taxon>Pseudomonadati</taxon>
        <taxon>Planctomycetota</taxon>
        <taxon>Planctomycetia</taxon>
        <taxon>Planctomycetales</taxon>
        <taxon>Planctomycetaceae</taxon>
        <taxon>Caulifigura</taxon>
    </lineage>
</organism>
<dbReference type="InParanoid" id="A0A517S870"/>
<evidence type="ECO:0000313" key="2">
    <source>
        <dbReference type="EMBL" id="QDT52331.1"/>
    </source>
</evidence>
<evidence type="ECO:0000256" key="1">
    <source>
        <dbReference type="SAM" id="Phobius"/>
    </source>
</evidence>
<keyword evidence="1" id="KW-1133">Transmembrane helix</keyword>
<accession>A0A517S870</accession>
<gene>
    <name evidence="2" type="ORF">Pan44_03400</name>
</gene>
<dbReference type="KEGG" id="ccos:Pan44_03400"/>
<evidence type="ECO:0000313" key="3">
    <source>
        <dbReference type="Proteomes" id="UP000315700"/>
    </source>
</evidence>
<dbReference type="OrthoDB" id="269409at2"/>
<dbReference type="Proteomes" id="UP000315700">
    <property type="component" value="Chromosome"/>
</dbReference>